<feature type="domain" description="VIT" evidence="2">
    <location>
        <begin position="1"/>
        <end position="131"/>
    </location>
</feature>
<dbReference type="Pfam" id="PF08487">
    <property type="entry name" value="VIT"/>
    <property type="match status" value="1"/>
</dbReference>
<dbReference type="Proteomes" id="UP001469553">
    <property type="component" value="Unassembled WGS sequence"/>
</dbReference>
<name>A0ABV0Z0A2_9TELE</name>
<evidence type="ECO:0000259" key="2">
    <source>
        <dbReference type="PROSITE" id="PS51468"/>
    </source>
</evidence>
<feature type="region of interest" description="Disordered" evidence="1">
    <location>
        <begin position="625"/>
        <end position="645"/>
    </location>
</feature>
<keyword evidence="4" id="KW-1185">Reference proteome</keyword>
<evidence type="ECO:0000313" key="3">
    <source>
        <dbReference type="EMBL" id="MEQ2299608.1"/>
    </source>
</evidence>
<dbReference type="SMART" id="SM00609">
    <property type="entry name" value="VIT"/>
    <property type="match status" value="1"/>
</dbReference>
<dbReference type="InterPro" id="IPR002035">
    <property type="entry name" value="VWF_A"/>
</dbReference>
<dbReference type="InterPro" id="IPR036465">
    <property type="entry name" value="vWFA_dom_sf"/>
</dbReference>
<dbReference type="PANTHER" id="PTHR45737:SF6">
    <property type="entry name" value="VON WILLEBRAND FACTOR A DOMAIN-CONTAINING PROTEIN 5A"/>
    <property type="match status" value="1"/>
</dbReference>
<dbReference type="InterPro" id="IPR013694">
    <property type="entry name" value="VIT"/>
</dbReference>
<dbReference type="Pfam" id="PF13768">
    <property type="entry name" value="VWA_3"/>
    <property type="match status" value="1"/>
</dbReference>
<sequence>MSNLFGLLTLKKESVPLKSIEVQLEVKDHVAAVVSTLNYENKEDKPLEAVFVFPLPGDAAVCHFSAQIGETHIVAEVKEKQQAQEEYDDALSSGQQAFLLEESDQSPDIFSLSVGSLPPGESASIRLEYVTELAVEADDGLRFCLPAVLNPRYQPQGSQGPSVQVTSVPASLVPYSLSFSARVSSPRPISKVESSCSLEPLQYLNTDQTQATVKLAAGHKFDRDVELLIYYKDAHQPTAVVEAGQASAKPGTLMGDPVVMESHQSRIASARDTLLLLLKSLPMGCYFNIYSFGGSYEHVFPKSAKYSQKNLKRALKRVEEMNADLGGTEMLGALQHIYGQPCIPDEPRQLFIFTDGEVCNTKTILDEVKKNCEFHRCFSFGIGEGASSELINGMAREGGGCAQFIVGNERMQPKVMQSLRLALQPLVSDISLSWDLPKGVSATILSPPLRSLLQGHRSLIFAQLTGECSEATDGCLTVRFTAAGHQCQNQLHFDLQAAEGTANDSGCDQKGDLPLTCFTTHRLVARTLIRSLEREQRENGEEVEEIKRVVELSLQSGVSSVFTAFLAVNKSNGKAVQGPLIYRENPTHRQLRHGVWLDLMSDDSCGEKNIFRRIFSSWRKRTSANKHGKSLKKKQFSGDSEPRKSARDPLLELVSLQDASGCWLLDPCLAAALGKSTEDLEKTKPASAKKDVWATILALIWLHGVQVDAKDEWDLLARKAALWLRAKKALCIRDWVEAGNVLLGCNVQTDALGL</sequence>
<dbReference type="SMART" id="SM00327">
    <property type="entry name" value="VWA"/>
    <property type="match status" value="1"/>
</dbReference>
<organism evidence="3 4">
    <name type="scientific">Ameca splendens</name>
    <dbReference type="NCBI Taxonomy" id="208324"/>
    <lineage>
        <taxon>Eukaryota</taxon>
        <taxon>Metazoa</taxon>
        <taxon>Chordata</taxon>
        <taxon>Craniata</taxon>
        <taxon>Vertebrata</taxon>
        <taxon>Euteleostomi</taxon>
        <taxon>Actinopterygii</taxon>
        <taxon>Neopterygii</taxon>
        <taxon>Teleostei</taxon>
        <taxon>Neoteleostei</taxon>
        <taxon>Acanthomorphata</taxon>
        <taxon>Ovalentaria</taxon>
        <taxon>Atherinomorphae</taxon>
        <taxon>Cyprinodontiformes</taxon>
        <taxon>Goodeidae</taxon>
        <taxon>Ameca</taxon>
    </lineage>
</organism>
<dbReference type="PROSITE" id="PS51468">
    <property type="entry name" value="VIT"/>
    <property type="match status" value="1"/>
</dbReference>
<proteinExistence type="predicted"/>
<evidence type="ECO:0000313" key="4">
    <source>
        <dbReference type="Proteomes" id="UP001469553"/>
    </source>
</evidence>
<accession>A0ABV0Z0A2</accession>
<evidence type="ECO:0000256" key="1">
    <source>
        <dbReference type="SAM" id="MobiDB-lite"/>
    </source>
</evidence>
<reference evidence="3 4" key="1">
    <citation type="submission" date="2021-06" db="EMBL/GenBank/DDBJ databases">
        <authorList>
            <person name="Palmer J.M."/>
        </authorList>
    </citation>
    <scope>NUCLEOTIDE SEQUENCE [LARGE SCALE GENOMIC DNA]</scope>
    <source>
        <strain evidence="3 4">AS_MEX2019</strain>
        <tissue evidence="3">Muscle</tissue>
    </source>
</reference>
<dbReference type="SUPFAM" id="SSF53300">
    <property type="entry name" value="vWA-like"/>
    <property type="match status" value="1"/>
</dbReference>
<dbReference type="PANTHER" id="PTHR45737">
    <property type="entry name" value="VON WILLEBRAND FACTOR A DOMAIN-CONTAINING PROTEIN 5A"/>
    <property type="match status" value="1"/>
</dbReference>
<dbReference type="Gene3D" id="3.40.50.410">
    <property type="entry name" value="von Willebrand factor, type A domain"/>
    <property type="match status" value="1"/>
</dbReference>
<feature type="compositionally biased region" description="Basic residues" evidence="1">
    <location>
        <begin position="625"/>
        <end position="635"/>
    </location>
</feature>
<gene>
    <name evidence="3" type="ORF">AMECASPLE_016935</name>
</gene>
<comment type="caution">
    <text evidence="3">The sequence shown here is derived from an EMBL/GenBank/DDBJ whole genome shotgun (WGS) entry which is preliminary data.</text>
</comment>
<dbReference type="EMBL" id="JAHRIP010048275">
    <property type="protein sequence ID" value="MEQ2299608.1"/>
    <property type="molecule type" value="Genomic_DNA"/>
</dbReference>
<protein>
    <recommendedName>
        <fullName evidence="2">VIT domain-containing protein</fullName>
    </recommendedName>
</protein>